<dbReference type="PROSITE" id="PS50835">
    <property type="entry name" value="IG_LIKE"/>
    <property type="match status" value="1"/>
</dbReference>
<dbReference type="InterPro" id="IPR007110">
    <property type="entry name" value="Ig-like_dom"/>
</dbReference>
<sequence length="260" mass="28717">VLPTGNIRFLPFSVDKFRPDVHFATLQCKLSNPSGTIISPEVVVRAVLDTPFHIQNPDVAVIRGNNAILRCLVPPELVDYITVTSWVQDGSLNIYPNFQTGKWLLLPSGELRVFSVDESDRRKVWACRTLHKLTNEVMTSEGARIVVKGKESHGRQGANLILWENPLSPTFSVRAPVAPPLSLHSPKLRGGGQSNRNLFSGLAPAQPNTFISAHLQNSGEIQLETNKKEQCENVVRDPVWRNVWPICHPDKIDGGVIAAG</sequence>
<dbReference type="STRING" id="158441.A0A226EDI7"/>
<dbReference type="OrthoDB" id="5982258at2759"/>
<evidence type="ECO:0000313" key="3">
    <source>
        <dbReference type="Proteomes" id="UP000198287"/>
    </source>
</evidence>
<dbReference type="SUPFAM" id="SSF48726">
    <property type="entry name" value="Immunoglobulin"/>
    <property type="match status" value="1"/>
</dbReference>
<reference evidence="2 3" key="1">
    <citation type="submission" date="2015-12" db="EMBL/GenBank/DDBJ databases">
        <title>The genome of Folsomia candida.</title>
        <authorList>
            <person name="Faddeeva A."/>
            <person name="Derks M.F."/>
            <person name="Anvar Y."/>
            <person name="Smit S."/>
            <person name="Van Straalen N."/>
            <person name="Roelofs D."/>
        </authorList>
    </citation>
    <scope>NUCLEOTIDE SEQUENCE [LARGE SCALE GENOMIC DNA]</scope>
    <source>
        <strain evidence="2 3">VU population</strain>
        <tissue evidence="2">Whole body</tissue>
    </source>
</reference>
<dbReference type="Proteomes" id="UP000198287">
    <property type="component" value="Unassembled WGS sequence"/>
</dbReference>
<dbReference type="EMBL" id="LNIX01000004">
    <property type="protein sequence ID" value="OXA55480.1"/>
    <property type="molecule type" value="Genomic_DNA"/>
</dbReference>
<dbReference type="InterPro" id="IPR036179">
    <property type="entry name" value="Ig-like_dom_sf"/>
</dbReference>
<organism evidence="2 3">
    <name type="scientific">Folsomia candida</name>
    <name type="common">Springtail</name>
    <dbReference type="NCBI Taxonomy" id="158441"/>
    <lineage>
        <taxon>Eukaryota</taxon>
        <taxon>Metazoa</taxon>
        <taxon>Ecdysozoa</taxon>
        <taxon>Arthropoda</taxon>
        <taxon>Hexapoda</taxon>
        <taxon>Collembola</taxon>
        <taxon>Entomobryomorpha</taxon>
        <taxon>Isotomoidea</taxon>
        <taxon>Isotomidae</taxon>
        <taxon>Proisotominae</taxon>
        <taxon>Folsomia</taxon>
    </lineage>
</organism>
<dbReference type="AlphaFoldDB" id="A0A226EDI7"/>
<keyword evidence="3" id="KW-1185">Reference proteome</keyword>
<evidence type="ECO:0000259" key="1">
    <source>
        <dbReference type="PROSITE" id="PS50835"/>
    </source>
</evidence>
<name>A0A226EDI7_FOLCA</name>
<dbReference type="InterPro" id="IPR013783">
    <property type="entry name" value="Ig-like_fold"/>
</dbReference>
<accession>A0A226EDI7</accession>
<proteinExistence type="predicted"/>
<protein>
    <submittedName>
        <fullName evidence="2">Down syndrome cell adhesion molecule-like protein Dscam2</fullName>
    </submittedName>
</protein>
<comment type="caution">
    <text evidence="2">The sequence shown here is derived from an EMBL/GenBank/DDBJ whole genome shotgun (WGS) entry which is preliminary data.</text>
</comment>
<gene>
    <name evidence="2" type="ORF">Fcan01_08753</name>
</gene>
<evidence type="ECO:0000313" key="2">
    <source>
        <dbReference type="EMBL" id="OXA55480.1"/>
    </source>
</evidence>
<feature type="domain" description="Ig-like" evidence="1">
    <location>
        <begin position="40"/>
        <end position="146"/>
    </location>
</feature>
<feature type="non-terminal residue" evidence="2">
    <location>
        <position position="1"/>
    </location>
</feature>
<dbReference type="Gene3D" id="2.60.40.10">
    <property type="entry name" value="Immunoglobulins"/>
    <property type="match status" value="1"/>
</dbReference>